<sequence length="62" mass="6865">HFCLSLRYQQYLAKVGVTISEPCIYPATVNSLKIAKSLHIQLLNGHYCLCPGERASQSSSIL</sequence>
<accession>W6YRZ1</accession>
<dbReference type="EMBL" id="KI964594">
    <property type="protein sequence ID" value="EUC34286.1"/>
    <property type="molecule type" value="Genomic_DNA"/>
</dbReference>
<reference evidence="1 2" key="1">
    <citation type="journal article" date="2013" name="PLoS Genet.">
        <title>Comparative genome structure, secondary metabolite, and effector coding capacity across Cochliobolus pathogens.</title>
        <authorList>
            <person name="Condon B.J."/>
            <person name="Leng Y."/>
            <person name="Wu D."/>
            <person name="Bushley K.E."/>
            <person name="Ohm R.A."/>
            <person name="Otillar R."/>
            <person name="Martin J."/>
            <person name="Schackwitz W."/>
            <person name="Grimwood J."/>
            <person name="MohdZainudin N."/>
            <person name="Xue C."/>
            <person name="Wang R."/>
            <person name="Manning V.A."/>
            <person name="Dhillon B."/>
            <person name="Tu Z.J."/>
            <person name="Steffenson B.J."/>
            <person name="Salamov A."/>
            <person name="Sun H."/>
            <person name="Lowry S."/>
            <person name="LaButti K."/>
            <person name="Han J."/>
            <person name="Copeland A."/>
            <person name="Lindquist E."/>
            <person name="Barry K."/>
            <person name="Schmutz J."/>
            <person name="Baker S.E."/>
            <person name="Ciuffetti L.M."/>
            <person name="Grigoriev I.V."/>
            <person name="Zhong S."/>
            <person name="Turgeon B.G."/>
        </authorList>
    </citation>
    <scope>NUCLEOTIDE SEQUENCE [LARGE SCALE GENOMIC DNA]</scope>
    <source>
        <strain evidence="1 2">26-R-13</strain>
    </source>
</reference>
<keyword evidence="2" id="KW-1185">Reference proteome</keyword>
<evidence type="ECO:0000313" key="2">
    <source>
        <dbReference type="Proteomes" id="UP000053841"/>
    </source>
</evidence>
<dbReference type="KEGG" id="bze:COCCADRAFT_93826"/>
<dbReference type="RefSeq" id="XP_007711435.1">
    <property type="nucleotide sequence ID" value="XM_007713245.1"/>
</dbReference>
<organism evidence="1 2">
    <name type="scientific">Cochliobolus carbonum (strain 26-R-13)</name>
    <name type="common">Maize leaf spot fungus</name>
    <name type="synonym">Bipolaris zeicola</name>
    <dbReference type="NCBI Taxonomy" id="930089"/>
    <lineage>
        <taxon>Eukaryota</taxon>
        <taxon>Fungi</taxon>
        <taxon>Dikarya</taxon>
        <taxon>Ascomycota</taxon>
        <taxon>Pezizomycotina</taxon>
        <taxon>Dothideomycetes</taxon>
        <taxon>Pleosporomycetidae</taxon>
        <taxon>Pleosporales</taxon>
        <taxon>Pleosporineae</taxon>
        <taxon>Pleosporaceae</taxon>
        <taxon>Bipolaris</taxon>
    </lineage>
</organism>
<proteinExistence type="predicted"/>
<dbReference type="HOGENOM" id="CLU_2910200_0_0_1"/>
<dbReference type="AlphaFoldDB" id="W6YRZ1"/>
<protein>
    <submittedName>
        <fullName evidence="1">Uncharacterized protein</fullName>
    </submittedName>
</protein>
<dbReference type="Proteomes" id="UP000053841">
    <property type="component" value="Unassembled WGS sequence"/>
</dbReference>
<feature type="non-terminal residue" evidence="1">
    <location>
        <position position="1"/>
    </location>
</feature>
<name>W6YRZ1_COCC2</name>
<gene>
    <name evidence="1" type="ORF">COCCADRAFT_93826</name>
</gene>
<evidence type="ECO:0000313" key="1">
    <source>
        <dbReference type="EMBL" id="EUC34286.1"/>
    </source>
</evidence>
<dbReference type="GeneID" id="19153641"/>